<feature type="compositionally biased region" description="Polar residues" evidence="7">
    <location>
        <begin position="799"/>
        <end position="809"/>
    </location>
</feature>
<dbReference type="Pfam" id="PF02518">
    <property type="entry name" value="HATPase_c"/>
    <property type="match status" value="1"/>
</dbReference>
<dbReference type="InterPro" id="IPR001789">
    <property type="entry name" value="Sig_transdc_resp-reg_receiver"/>
</dbReference>
<dbReference type="Proteomes" id="UP000193467">
    <property type="component" value="Unassembled WGS sequence"/>
</dbReference>
<dbReference type="InterPro" id="IPR036890">
    <property type="entry name" value="HATPase_C_sf"/>
</dbReference>
<dbReference type="SUPFAM" id="SSF52172">
    <property type="entry name" value="CheY-like"/>
    <property type="match status" value="1"/>
</dbReference>
<evidence type="ECO:0000259" key="9">
    <source>
        <dbReference type="PROSITE" id="PS50110"/>
    </source>
</evidence>
<comment type="caution">
    <text evidence="10">The sequence shown here is derived from an EMBL/GenBank/DDBJ whole genome shotgun (WGS) entry which is preliminary data.</text>
</comment>
<dbReference type="Gene3D" id="3.30.450.40">
    <property type="match status" value="1"/>
</dbReference>
<evidence type="ECO:0000256" key="3">
    <source>
        <dbReference type="ARBA" id="ARBA00022553"/>
    </source>
</evidence>
<dbReference type="GO" id="GO:0009927">
    <property type="term" value="F:histidine phosphotransfer kinase activity"/>
    <property type="evidence" value="ECO:0007669"/>
    <property type="project" value="TreeGrafter"/>
</dbReference>
<evidence type="ECO:0000256" key="4">
    <source>
        <dbReference type="ARBA" id="ARBA00022679"/>
    </source>
</evidence>
<feature type="region of interest" description="Disordered" evidence="7">
    <location>
        <begin position="781"/>
        <end position="810"/>
    </location>
</feature>
<dbReference type="PROSITE" id="PS50109">
    <property type="entry name" value="HIS_KIN"/>
    <property type="match status" value="1"/>
</dbReference>
<dbReference type="Gene3D" id="1.10.287.130">
    <property type="match status" value="1"/>
</dbReference>
<accession>A0A1Y2G1S1</accession>
<dbReference type="Gene3D" id="3.30.565.10">
    <property type="entry name" value="Histidine kinase-like ATPase, C-terminal domain"/>
    <property type="match status" value="1"/>
</dbReference>
<dbReference type="InterPro" id="IPR005467">
    <property type="entry name" value="His_kinase_dom"/>
</dbReference>
<dbReference type="SMART" id="SM00388">
    <property type="entry name" value="HisKA"/>
    <property type="match status" value="1"/>
</dbReference>
<feature type="domain" description="Response regulatory" evidence="9">
    <location>
        <begin position="817"/>
        <end position="938"/>
    </location>
</feature>
<dbReference type="STRING" id="106004.A0A1Y2G1S1"/>
<dbReference type="SUPFAM" id="SSF55781">
    <property type="entry name" value="GAF domain-like"/>
    <property type="match status" value="1"/>
</dbReference>
<keyword evidence="5" id="KW-0418">Kinase</keyword>
<keyword evidence="11" id="KW-1185">Reference proteome</keyword>
<feature type="modified residue" description="4-aspartylphosphate" evidence="6">
    <location>
        <position position="866"/>
    </location>
</feature>
<dbReference type="InterPro" id="IPR036097">
    <property type="entry name" value="HisK_dim/P_sf"/>
</dbReference>
<sequence length="960" mass="103797">MGEPTEAVVQRYLRQLEQGVSDPAAALAARSASAGASSSFSPTPGFYGRPGAQLPTAEESRAIFVKQGWIPAVAGPFEEDRRRVLERYNLGKTVEAHHAIDRVVDLASSVFKVPIVVISLVQEDQELFVSTLGWDKDERDEGFPRIAIPLDAALCPHRMVVLEDDTTQSSCLILPNASKDWRFKHNPYVRDGGPITFFASTNIYLPTVPGPGRGSANVPPLPSRLPVGSLCIVDRVERDNDSFGPEQQTVLKNMASMIGREFELARERRQREQAALQTAYLGELFRSQMIYLSRASAAKPDSQDLANGIAERLKSLLKADSSVIIDLRAFHAPLPSNAQVTELSPPFTPSPSENDRPSIRRQQSGNSGSRGSAEWYSSVGEKDKAGRASGGMGTVSVMGGAGWDWAKSLEGASAAISHFLITYYSDDNTEFDSSTVGSPLVDILPPQAQASLAVPIFDVSGEPSLLLVVCSNQRYFRFEEEDRGFVENVGAVIIGSLLRKRIIDADRAKLAFVSQISHELRTPLHGIGSQVELIRAVCPKPALKAIEPLLSVADVCVSSLREILDDTLEFSKMSNSVNDETSRPPAFTEVDLENLVEEVVKSCWSRGRQRASATGDVSRGEVSILLDVRLRHTQALVDVGGLKRVLFNVIGNSLKFTDHGSITITLYELNPLPGVGITVADTGRGMSETFLKEELFVPFRQADHFGSGAGLGVSISDAIVRRMNGTLHFASELGVGTTASISLPLALVTSVASRPKGEARVLSDELSALFHPLAIAEQTEDLDGLRKESSTPRPIDTSAEASAPSNGTSGDDDDVFRVLIADDNPIARRILATFLKTKNIPFSEAADGAQAFELFKAVKYDTVLVDVQMPVLDGLGASALMRQHEKEHGLERARIVAISGLSSELGSHASVLESGQIDMWLTKGGPTLKTLTTELVLWQKEFARRRSARANGDGSAALAH</sequence>
<dbReference type="SUPFAM" id="SSF55874">
    <property type="entry name" value="ATPase domain of HSP90 chaperone/DNA topoisomerase II/histidine kinase"/>
    <property type="match status" value="1"/>
</dbReference>
<dbReference type="EC" id="2.7.13.3" evidence="2"/>
<dbReference type="SMART" id="SM00448">
    <property type="entry name" value="REC"/>
    <property type="match status" value="1"/>
</dbReference>
<evidence type="ECO:0000313" key="10">
    <source>
        <dbReference type="EMBL" id="ORY90859.1"/>
    </source>
</evidence>
<dbReference type="Pfam" id="PF00512">
    <property type="entry name" value="HisKA"/>
    <property type="match status" value="1"/>
</dbReference>
<evidence type="ECO:0000256" key="7">
    <source>
        <dbReference type="SAM" id="MobiDB-lite"/>
    </source>
</evidence>
<dbReference type="PROSITE" id="PS50110">
    <property type="entry name" value="RESPONSE_REGULATORY"/>
    <property type="match status" value="1"/>
</dbReference>
<dbReference type="InParanoid" id="A0A1Y2G1S1"/>
<evidence type="ECO:0000259" key="8">
    <source>
        <dbReference type="PROSITE" id="PS50109"/>
    </source>
</evidence>
<dbReference type="AlphaFoldDB" id="A0A1Y2G1S1"/>
<dbReference type="CDD" id="cd17546">
    <property type="entry name" value="REC_hyHK_CKI1_RcsC-like"/>
    <property type="match status" value="1"/>
</dbReference>
<evidence type="ECO:0000256" key="6">
    <source>
        <dbReference type="PROSITE-ProRule" id="PRU00169"/>
    </source>
</evidence>
<dbReference type="GO" id="GO:0005886">
    <property type="term" value="C:plasma membrane"/>
    <property type="evidence" value="ECO:0007669"/>
    <property type="project" value="TreeGrafter"/>
</dbReference>
<dbReference type="SMART" id="SM00387">
    <property type="entry name" value="HATPase_c"/>
    <property type="match status" value="1"/>
</dbReference>
<name>A0A1Y2G1S1_9BASI</name>
<dbReference type="Gene3D" id="3.40.50.2300">
    <property type="match status" value="1"/>
</dbReference>
<dbReference type="EMBL" id="MCGR01000003">
    <property type="protein sequence ID" value="ORY90859.1"/>
    <property type="molecule type" value="Genomic_DNA"/>
</dbReference>
<evidence type="ECO:0000256" key="2">
    <source>
        <dbReference type="ARBA" id="ARBA00012438"/>
    </source>
</evidence>
<evidence type="ECO:0000256" key="5">
    <source>
        <dbReference type="ARBA" id="ARBA00022777"/>
    </source>
</evidence>
<dbReference type="PANTHER" id="PTHR43047:SF72">
    <property type="entry name" value="OSMOSENSING HISTIDINE PROTEIN KINASE SLN1"/>
    <property type="match status" value="1"/>
</dbReference>
<dbReference type="PANTHER" id="PTHR43047">
    <property type="entry name" value="TWO-COMPONENT HISTIDINE PROTEIN KINASE"/>
    <property type="match status" value="1"/>
</dbReference>
<dbReference type="GO" id="GO:0000155">
    <property type="term" value="F:phosphorelay sensor kinase activity"/>
    <property type="evidence" value="ECO:0007669"/>
    <property type="project" value="InterPro"/>
</dbReference>
<dbReference type="PRINTS" id="PR00344">
    <property type="entry name" value="BCTRLSENSOR"/>
</dbReference>
<feature type="domain" description="Histidine kinase" evidence="8">
    <location>
        <begin position="515"/>
        <end position="747"/>
    </location>
</feature>
<dbReference type="InterPro" id="IPR029016">
    <property type="entry name" value="GAF-like_dom_sf"/>
</dbReference>
<reference evidence="10 11" key="1">
    <citation type="submission" date="2016-07" db="EMBL/GenBank/DDBJ databases">
        <title>Pervasive Adenine N6-methylation of Active Genes in Fungi.</title>
        <authorList>
            <consortium name="DOE Joint Genome Institute"/>
            <person name="Mondo S.J."/>
            <person name="Dannebaum R.O."/>
            <person name="Kuo R.C."/>
            <person name="Labutti K."/>
            <person name="Haridas S."/>
            <person name="Kuo A."/>
            <person name="Salamov A."/>
            <person name="Ahrendt S.R."/>
            <person name="Lipzen A."/>
            <person name="Sullivan W."/>
            <person name="Andreopoulos W.B."/>
            <person name="Clum A."/>
            <person name="Lindquist E."/>
            <person name="Daum C."/>
            <person name="Ramamoorthy G.K."/>
            <person name="Gryganskyi A."/>
            <person name="Culley D."/>
            <person name="Magnuson J.K."/>
            <person name="James T.Y."/>
            <person name="O'Malley M.A."/>
            <person name="Stajich J.E."/>
            <person name="Spatafora J.W."/>
            <person name="Visel A."/>
            <person name="Grigoriev I.V."/>
        </authorList>
    </citation>
    <scope>NUCLEOTIDE SEQUENCE [LARGE SCALE GENOMIC DNA]</scope>
    <source>
        <strain evidence="10 11">62-1032</strain>
    </source>
</reference>
<proteinExistence type="predicted"/>
<gene>
    <name evidence="10" type="ORF">BCR35DRAFT_299466</name>
</gene>
<keyword evidence="3 6" id="KW-0597">Phosphoprotein</keyword>
<dbReference type="Pfam" id="PF00072">
    <property type="entry name" value="Response_reg"/>
    <property type="match status" value="1"/>
</dbReference>
<keyword evidence="4" id="KW-0808">Transferase</keyword>
<feature type="region of interest" description="Disordered" evidence="7">
    <location>
        <begin position="338"/>
        <end position="377"/>
    </location>
</feature>
<dbReference type="InterPro" id="IPR004358">
    <property type="entry name" value="Sig_transdc_His_kin-like_C"/>
</dbReference>
<dbReference type="InterPro" id="IPR003594">
    <property type="entry name" value="HATPase_dom"/>
</dbReference>
<comment type="catalytic activity">
    <reaction evidence="1">
        <text>ATP + protein L-histidine = ADP + protein N-phospho-L-histidine.</text>
        <dbReference type="EC" id="2.7.13.3"/>
    </reaction>
</comment>
<evidence type="ECO:0000256" key="1">
    <source>
        <dbReference type="ARBA" id="ARBA00000085"/>
    </source>
</evidence>
<organism evidence="10 11">
    <name type="scientific">Leucosporidium creatinivorum</name>
    <dbReference type="NCBI Taxonomy" id="106004"/>
    <lineage>
        <taxon>Eukaryota</taxon>
        <taxon>Fungi</taxon>
        <taxon>Dikarya</taxon>
        <taxon>Basidiomycota</taxon>
        <taxon>Pucciniomycotina</taxon>
        <taxon>Microbotryomycetes</taxon>
        <taxon>Leucosporidiales</taxon>
        <taxon>Leucosporidium</taxon>
    </lineage>
</organism>
<evidence type="ECO:0000313" key="11">
    <source>
        <dbReference type="Proteomes" id="UP000193467"/>
    </source>
</evidence>
<dbReference type="CDD" id="cd00082">
    <property type="entry name" value="HisKA"/>
    <property type="match status" value="1"/>
</dbReference>
<dbReference type="OrthoDB" id="60033at2759"/>
<dbReference type="SUPFAM" id="SSF47384">
    <property type="entry name" value="Homodimeric domain of signal transducing histidine kinase"/>
    <property type="match status" value="1"/>
</dbReference>
<dbReference type="InterPro" id="IPR011006">
    <property type="entry name" value="CheY-like_superfamily"/>
</dbReference>
<dbReference type="InterPro" id="IPR003661">
    <property type="entry name" value="HisK_dim/P_dom"/>
</dbReference>
<feature type="compositionally biased region" description="Low complexity" evidence="7">
    <location>
        <begin position="360"/>
        <end position="372"/>
    </location>
</feature>
<protein>
    <recommendedName>
        <fullName evidence="2">histidine kinase</fullName>
        <ecNumber evidence="2">2.7.13.3</ecNumber>
    </recommendedName>
</protein>